<feature type="transmembrane region" description="Helical" evidence="1">
    <location>
        <begin position="228"/>
        <end position="249"/>
    </location>
</feature>
<dbReference type="PANTHER" id="PTHR34473:SF2">
    <property type="entry name" value="UPF0699 TRANSMEMBRANE PROTEIN YDBT"/>
    <property type="match status" value="1"/>
</dbReference>
<feature type="transmembrane region" description="Helical" evidence="1">
    <location>
        <begin position="387"/>
        <end position="406"/>
    </location>
</feature>
<evidence type="ECO:0000259" key="2">
    <source>
        <dbReference type="Pfam" id="PF03703"/>
    </source>
</evidence>
<dbReference type="AlphaFoldDB" id="A0A398B0Z3"/>
<protein>
    <recommendedName>
        <fullName evidence="2">YdbS-like PH domain-containing protein</fullName>
    </recommendedName>
</protein>
<accession>A0A398B0Z3</accession>
<dbReference type="OrthoDB" id="2317554at2"/>
<keyword evidence="1" id="KW-0472">Membrane</keyword>
<feature type="domain" description="YdbS-like PH" evidence="2">
    <location>
        <begin position="264"/>
        <end position="338"/>
    </location>
</feature>
<feature type="transmembrane region" description="Helical" evidence="1">
    <location>
        <begin position="47"/>
        <end position="67"/>
    </location>
</feature>
<dbReference type="RefSeq" id="WP_119113798.1">
    <property type="nucleotide sequence ID" value="NZ_CBCSEO010000025.1"/>
</dbReference>
<dbReference type="PANTHER" id="PTHR34473">
    <property type="entry name" value="UPF0699 TRANSMEMBRANE PROTEIN YDBS"/>
    <property type="match status" value="1"/>
</dbReference>
<proteinExistence type="predicted"/>
<evidence type="ECO:0000313" key="4">
    <source>
        <dbReference type="Proteomes" id="UP000265816"/>
    </source>
</evidence>
<dbReference type="InterPro" id="IPR014529">
    <property type="entry name" value="UCP026631"/>
</dbReference>
<dbReference type="PIRSF" id="PIRSF026631">
    <property type="entry name" value="UCP026631"/>
    <property type="match status" value="1"/>
</dbReference>
<gene>
    <name evidence="3" type="ORF">D1970_15570</name>
</gene>
<name>A0A398B0Z3_9BACI</name>
<feature type="domain" description="YdbS-like PH" evidence="2">
    <location>
        <begin position="64"/>
        <end position="143"/>
    </location>
</feature>
<dbReference type="Proteomes" id="UP000265816">
    <property type="component" value="Unassembled WGS sequence"/>
</dbReference>
<organism evidence="3 4">
    <name type="scientific">Mesobacillus zeae</name>
    <dbReference type="NCBI Taxonomy" id="1917180"/>
    <lineage>
        <taxon>Bacteria</taxon>
        <taxon>Bacillati</taxon>
        <taxon>Bacillota</taxon>
        <taxon>Bacilli</taxon>
        <taxon>Bacillales</taxon>
        <taxon>Bacillaceae</taxon>
        <taxon>Mesobacillus</taxon>
    </lineage>
</organism>
<evidence type="ECO:0000256" key="1">
    <source>
        <dbReference type="SAM" id="Phobius"/>
    </source>
</evidence>
<feature type="transmembrane region" description="Helical" evidence="1">
    <location>
        <begin position="360"/>
        <end position="381"/>
    </location>
</feature>
<feature type="transmembrane region" description="Helical" evidence="1">
    <location>
        <begin position="12"/>
        <end position="35"/>
    </location>
</feature>
<comment type="caution">
    <text evidence="3">The sequence shown here is derived from an EMBL/GenBank/DDBJ whole genome shotgun (WGS) entry which is preliminary data.</text>
</comment>
<reference evidence="3 4" key="1">
    <citation type="submission" date="2018-08" db="EMBL/GenBank/DDBJ databases">
        <title>Bacillus jemisoniae sp. nov., Bacillus chryseoplanitiae sp. nov., Bacillus resnikiae sp. nov., and Bacillus frankliniae sp. nov., isolated from Viking spacecraft and associated surfaces.</title>
        <authorList>
            <person name="Seuylemezian A."/>
            <person name="Vaishampayan P."/>
        </authorList>
    </citation>
    <scope>NUCLEOTIDE SEQUENCE [LARGE SCALE GENOMIC DNA]</scope>
    <source>
        <strain evidence="3 4">JJ-247</strain>
    </source>
</reference>
<dbReference type="InterPro" id="IPR005182">
    <property type="entry name" value="YdbS-like_PH"/>
</dbReference>
<sequence>MNRAKRYHPLLLVFDLVNFVKSFFVFFIMLFVVGLGSSSNYFKYGRYVFILVFVLSFFSKIIGWLTHKYELDETSFRLYKGLFTKSELTVPFSKVQNVNRHTTLFHRIFKMTSLSFNTGSAGEDAEVKFEVISRAEADKMENYVERAGKPLPTGLDDDLPSVEKEEQETLPGRTVHFKPTKNDLLKASFTSLSFLFLVPLLFSFYFKIDDIFELEEEKLEGAFSYLLSSWWVLAMILVLIVAVSVAFGIGRTFLKYGKYELSSDEKRIYISKGMVEESAFSIPKEKVQAIEITQSSLKRLLGLAKVKLTSAGSISSGDDALEINTLYPFLPVERAYEMISEILPDYRVTEGMESLPKQSFWIRMLSPSWVWLAATAALYYFRSSIPFWDGAWWVLSVLLLITVYGMRLMDFFHTRYVLNERFVQFKKGSLTTTLFVSKRDKVIEVKVTRNVFQRFLGLASVGTVNRAKPIRHEGVDDVPVELADAFYNWYIGRTKEIHVE</sequence>
<feature type="domain" description="YdbS-like PH" evidence="2">
    <location>
        <begin position="412"/>
        <end position="490"/>
    </location>
</feature>
<keyword evidence="1" id="KW-1133">Transmembrane helix</keyword>
<dbReference type="Pfam" id="PF03703">
    <property type="entry name" value="bPH_2"/>
    <property type="match status" value="3"/>
</dbReference>
<keyword evidence="4" id="KW-1185">Reference proteome</keyword>
<keyword evidence="1" id="KW-0812">Transmembrane</keyword>
<evidence type="ECO:0000313" key="3">
    <source>
        <dbReference type="EMBL" id="RID83589.1"/>
    </source>
</evidence>
<dbReference type="EMBL" id="QWVT01000026">
    <property type="protein sequence ID" value="RID83589.1"/>
    <property type="molecule type" value="Genomic_DNA"/>
</dbReference>
<feature type="transmembrane region" description="Helical" evidence="1">
    <location>
        <begin position="187"/>
        <end position="208"/>
    </location>
</feature>